<dbReference type="Gene3D" id="3.20.20.450">
    <property type="entry name" value="EAL domain"/>
    <property type="match status" value="1"/>
</dbReference>
<accession>A0A1U7PPM9</accession>
<protein>
    <submittedName>
        <fullName evidence="2">EAL domain, c-di-GMP-specific phosphodiesterase class I (Or its enzymatically inactive variant)</fullName>
    </submittedName>
</protein>
<dbReference type="GO" id="GO:0071111">
    <property type="term" value="F:cyclic-guanylate-specific phosphodiesterase activity"/>
    <property type="evidence" value="ECO:0007669"/>
    <property type="project" value="InterPro"/>
</dbReference>
<dbReference type="PANTHER" id="PTHR33121">
    <property type="entry name" value="CYCLIC DI-GMP PHOSPHODIESTERASE PDEF"/>
    <property type="match status" value="1"/>
</dbReference>
<dbReference type="SMART" id="SM00052">
    <property type="entry name" value="EAL"/>
    <property type="match status" value="1"/>
</dbReference>
<gene>
    <name evidence="2" type="ORF">SAMN05428946_2327</name>
</gene>
<organism evidence="2 3">
    <name type="scientific">Edaphobacillus lindanitolerans</name>
    <dbReference type="NCBI Taxonomy" id="550447"/>
    <lineage>
        <taxon>Bacteria</taxon>
        <taxon>Bacillati</taxon>
        <taxon>Bacillota</taxon>
        <taxon>Bacilli</taxon>
        <taxon>Bacillales</taxon>
        <taxon>Bacillaceae</taxon>
        <taxon>Edaphobacillus</taxon>
    </lineage>
</organism>
<proteinExistence type="predicted"/>
<dbReference type="PROSITE" id="PS50883">
    <property type="entry name" value="EAL"/>
    <property type="match status" value="1"/>
</dbReference>
<dbReference type="EMBL" id="FTPL01000003">
    <property type="protein sequence ID" value="SIT88790.1"/>
    <property type="molecule type" value="Genomic_DNA"/>
</dbReference>
<evidence type="ECO:0000313" key="3">
    <source>
        <dbReference type="Proteomes" id="UP000187550"/>
    </source>
</evidence>
<dbReference type="Pfam" id="PF00563">
    <property type="entry name" value="EAL"/>
    <property type="match status" value="1"/>
</dbReference>
<dbReference type="InterPro" id="IPR001633">
    <property type="entry name" value="EAL_dom"/>
</dbReference>
<dbReference type="InterPro" id="IPR035919">
    <property type="entry name" value="EAL_sf"/>
</dbReference>
<evidence type="ECO:0000313" key="2">
    <source>
        <dbReference type="EMBL" id="SIT88790.1"/>
    </source>
</evidence>
<dbReference type="InterPro" id="IPR050706">
    <property type="entry name" value="Cyclic-di-GMP_PDE-like"/>
</dbReference>
<name>A0A1U7PPM9_9BACI</name>
<dbReference type="STRING" id="550447.SAMN05428946_2327"/>
<dbReference type="PANTHER" id="PTHR33121:SF70">
    <property type="entry name" value="SIGNALING PROTEIN YKOW"/>
    <property type="match status" value="1"/>
</dbReference>
<feature type="domain" description="EAL" evidence="1">
    <location>
        <begin position="114"/>
        <end position="353"/>
    </location>
</feature>
<keyword evidence="3" id="KW-1185">Reference proteome</keyword>
<dbReference type="SUPFAM" id="SSF141868">
    <property type="entry name" value="EAL domain-like"/>
    <property type="match status" value="1"/>
</dbReference>
<evidence type="ECO:0000259" key="1">
    <source>
        <dbReference type="PROSITE" id="PS50883"/>
    </source>
</evidence>
<sequence length="353" mass="40731">MIERSMKNRRLTDFHPDKPTESKGILMFCDICRPHALEFEIEYSTPENRQHLPAIHRHLEELGLLVREGDSSHIVREAAMKGLLDYMEQHMDTAHIRFRIDRRDAWRPVSEASGLVDAEWIDRIIDEQAVHFHVQPIVDASGSVYAHEMLARFRNEDGDLLSPFPVFEAARTRNRLYALDRVCRMNAVRQSAAVGTRVFINFVPNSIYSPEHCLRSTVQLAIELGIDPSQFVFEVVETEKVKNQAHLKRILDYYRKNGFRYALDDIGAGFNTVETIREMRPYYTKIDRQYVTGVHLDPQKQKVALDVLEATRFTGGVPLAEGIEDEAEFRWLKNAGFELFQGYLFGKPRPIAG</sequence>
<dbReference type="CDD" id="cd01948">
    <property type="entry name" value="EAL"/>
    <property type="match status" value="1"/>
</dbReference>
<dbReference type="AlphaFoldDB" id="A0A1U7PPM9"/>
<reference evidence="3" key="1">
    <citation type="submission" date="2017-01" db="EMBL/GenBank/DDBJ databases">
        <authorList>
            <person name="Varghese N."/>
            <person name="Submissions S."/>
        </authorList>
    </citation>
    <scope>NUCLEOTIDE SEQUENCE [LARGE SCALE GENOMIC DNA]</scope>
    <source>
        <strain evidence="3">MNA4</strain>
    </source>
</reference>
<dbReference type="Proteomes" id="UP000187550">
    <property type="component" value="Unassembled WGS sequence"/>
</dbReference>